<evidence type="ECO:0008006" key="4">
    <source>
        <dbReference type="Google" id="ProtNLM"/>
    </source>
</evidence>
<reference evidence="2 3" key="1">
    <citation type="submission" date="2018-03" db="EMBL/GenBank/DDBJ databases">
        <authorList>
            <person name="Keele B.F."/>
        </authorList>
    </citation>
    <scope>NUCLEOTIDE SEQUENCE [LARGE SCALE GENOMIC DNA]</scope>
    <source>
        <strain evidence="2 3">CECT 8811</strain>
    </source>
</reference>
<dbReference type="AlphaFoldDB" id="A0A2R8AJ46"/>
<dbReference type="OrthoDB" id="9767470at2"/>
<sequence length="428" mass="48055">MMNLTDHPGRYDLANELHARPSPALCVPGTAVYLAIKRPDNAANRDREADRQHLIALLDRFGAPHPSPGSNHYFGEIGRYHLKWEQHNEFVSYTVFSEGISSRAFDPAAFDVFPDDWLADAPGARITSAHIRVQQMPGTEKEMDKLVRDWFVSESIASTWVLDRAAMVAGDFRIDPAGHMRFVAFISEGTGKRRIGRIVQRLCEIETYKTMSMLGFPVARDIHRQLRNVDGELTHLVGTMKRGDEPAEATLGELLSISAELEELMASTSFRMGATRAYEAILNQRIGALREERFRGRQTLSEFMMRRYDPAMRTTKSAATQLETMAARAARAGELLRTRVDVERAEQNQALLESMDARAKMQLRLQETVEGLSVVAISYYAVSLAGYLFYPLAGPLNMSKGTLTALLTLPVVLLVWMSVRRIRKSLGH</sequence>
<dbReference type="EMBL" id="OMOI01000001">
    <property type="protein sequence ID" value="SPF75919.1"/>
    <property type="molecule type" value="Genomic_DNA"/>
</dbReference>
<proteinExistence type="predicted"/>
<keyword evidence="1" id="KW-1133">Transmembrane helix</keyword>
<evidence type="ECO:0000256" key="1">
    <source>
        <dbReference type="SAM" id="Phobius"/>
    </source>
</evidence>
<evidence type="ECO:0000313" key="2">
    <source>
        <dbReference type="EMBL" id="SPF75919.1"/>
    </source>
</evidence>
<keyword evidence="1" id="KW-0472">Membrane</keyword>
<dbReference type="RefSeq" id="WP_108855975.1">
    <property type="nucleotide sequence ID" value="NZ_OMOI01000001.1"/>
</dbReference>
<feature type="transmembrane region" description="Helical" evidence="1">
    <location>
        <begin position="402"/>
        <end position="419"/>
    </location>
</feature>
<organism evidence="2 3">
    <name type="scientific">Aliiroseovarius pelagivivens</name>
    <dbReference type="NCBI Taxonomy" id="1639690"/>
    <lineage>
        <taxon>Bacteria</taxon>
        <taxon>Pseudomonadati</taxon>
        <taxon>Pseudomonadota</taxon>
        <taxon>Alphaproteobacteria</taxon>
        <taxon>Rhodobacterales</taxon>
        <taxon>Paracoccaceae</taxon>
        <taxon>Aliiroseovarius</taxon>
    </lineage>
</organism>
<evidence type="ECO:0000313" key="3">
    <source>
        <dbReference type="Proteomes" id="UP000244911"/>
    </source>
</evidence>
<name>A0A2R8AJ46_9RHOB</name>
<dbReference type="InterPro" id="IPR021830">
    <property type="entry name" value="DUF3422"/>
</dbReference>
<protein>
    <recommendedName>
        <fullName evidence="4">DUF3422 domain-containing protein</fullName>
    </recommendedName>
</protein>
<feature type="transmembrane region" description="Helical" evidence="1">
    <location>
        <begin position="368"/>
        <end position="390"/>
    </location>
</feature>
<dbReference type="Proteomes" id="UP000244911">
    <property type="component" value="Unassembled WGS sequence"/>
</dbReference>
<keyword evidence="1" id="KW-0812">Transmembrane</keyword>
<keyword evidence="3" id="KW-1185">Reference proteome</keyword>
<accession>A0A2R8AJ46</accession>
<dbReference type="Pfam" id="PF11902">
    <property type="entry name" value="DUF3422"/>
    <property type="match status" value="1"/>
</dbReference>
<gene>
    <name evidence="2" type="ORF">ALP8811_00914</name>
</gene>